<feature type="region of interest" description="Disordered" evidence="1">
    <location>
        <begin position="88"/>
        <end position="255"/>
    </location>
</feature>
<gene>
    <name evidence="2" type="ORF">EG327_009268</name>
</gene>
<evidence type="ECO:0000313" key="2">
    <source>
        <dbReference type="EMBL" id="KAE9973127.1"/>
    </source>
</evidence>
<feature type="region of interest" description="Disordered" evidence="1">
    <location>
        <begin position="326"/>
        <end position="364"/>
    </location>
</feature>
<organism evidence="2 3">
    <name type="scientific">Venturia inaequalis</name>
    <name type="common">Apple scab fungus</name>
    <dbReference type="NCBI Taxonomy" id="5025"/>
    <lineage>
        <taxon>Eukaryota</taxon>
        <taxon>Fungi</taxon>
        <taxon>Dikarya</taxon>
        <taxon>Ascomycota</taxon>
        <taxon>Pezizomycotina</taxon>
        <taxon>Dothideomycetes</taxon>
        <taxon>Pleosporomycetidae</taxon>
        <taxon>Venturiales</taxon>
        <taxon>Venturiaceae</taxon>
        <taxon>Venturia</taxon>
    </lineage>
</organism>
<keyword evidence="3" id="KW-1185">Reference proteome</keyword>
<dbReference type="EMBL" id="WNWR01000604">
    <property type="protein sequence ID" value="KAE9973127.1"/>
    <property type="molecule type" value="Genomic_DNA"/>
</dbReference>
<reference evidence="2 3" key="1">
    <citation type="submission" date="2019-07" db="EMBL/GenBank/DDBJ databases">
        <title>Venturia inaequalis Genome Resource.</title>
        <authorList>
            <person name="Lichtner F.J."/>
        </authorList>
    </citation>
    <scope>NUCLEOTIDE SEQUENCE [LARGE SCALE GENOMIC DNA]</scope>
    <source>
        <strain evidence="2 3">DMI_063113</strain>
    </source>
</reference>
<feature type="region of interest" description="Disordered" evidence="1">
    <location>
        <begin position="377"/>
        <end position="400"/>
    </location>
</feature>
<name>A0A8H3ULP2_VENIN</name>
<dbReference type="AlphaFoldDB" id="A0A8H3ULP2"/>
<protein>
    <submittedName>
        <fullName evidence="2">Uncharacterized protein</fullName>
    </submittedName>
</protein>
<proteinExistence type="predicted"/>
<feature type="compositionally biased region" description="Pro residues" evidence="1">
    <location>
        <begin position="143"/>
        <end position="154"/>
    </location>
</feature>
<feature type="compositionally biased region" description="Basic and acidic residues" evidence="1">
    <location>
        <begin position="88"/>
        <end position="100"/>
    </location>
</feature>
<evidence type="ECO:0000313" key="3">
    <source>
        <dbReference type="Proteomes" id="UP000490939"/>
    </source>
</evidence>
<accession>A0A8H3ULP2</accession>
<feature type="region of interest" description="Disordered" evidence="1">
    <location>
        <begin position="1"/>
        <end position="20"/>
    </location>
</feature>
<feature type="compositionally biased region" description="Basic and acidic residues" evidence="1">
    <location>
        <begin position="124"/>
        <end position="141"/>
    </location>
</feature>
<evidence type="ECO:0000256" key="1">
    <source>
        <dbReference type="SAM" id="MobiDB-lite"/>
    </source>
</evidence>
<feature type="compositionally biased region" description="Acidic residues" evidence="1">
    <location>
        <begin position="183"/>
        <end position="199"/>
    </location>
</feature>
<dbReference type="Proteomes" id="UP000490939">
    <property type="component" value="Unassembled WGS sequence"/>
</dbReference>
<sequence length="400" mass="42762">MTQPQQQQQRPPPPPLDALQGIMNGLLALLGSILSDPSRRKDINQRYAIQKLFPDANSRYHDALDKLEDDLAKAKAIMRRDLAALRAEKRKEAEAKEKKAQGLSISPEITKLALPETSPSSTIKLEKQDSAPETKPDEQPAKEPSPAPIPPPTASLPVSPKDKPEPETINPEENDASNAMETFDIDDLFGDPGDNENENENTVNSIDMTDFHSPSHDVPLLPGLESYANMPDTSLPESSGAGIQAGTSSAMENDNGGLDFSMLGIPETSVAENSNAGLGIDGLDGAEHGIMKETGTLQDGNLGNPNEASGLDVSGDVMDGLDVANLTEEEQKKQGQQQGSMEDDFWADLKTGDENTFGDDGGMGDADNSFADLIGFNDDDQLDTGDGGGDDMFSWALDDN</sequence>
<comment type="caution">
    <text evidence="2">The sequence shown here is derived from an EMBL/GenBank/DDBJ whole genome shotgun (WGS) entry which is preliminary data.</text>
</comment>
<dbReference type="OrthoDB" id="5409998at2759"/>